<dbReference type="OrthoDB" id="3035056at2"/>
<keyword evidence="2" id="KW-1185">Reference proteome</keyword>
<organism evidence="1 2">
    <name type="scientific">Kyrpidia spormannii</name>
    <dbReference type="NCBI Taxonomy" id="2055160"/>
    <lineage>
        <taxon>Bacteria</taxon>
        <taxon>Bacillati</taxon>
        <taxon>Bacillota</taxon>
        <taxon>Bacilli</taxon>
        <taxon>Bacillales</taxon>
        <taxon>Alicyclobacillaceae</taxon>
        <taxon>Kyrpidia</taxon>
    </lineage>
</organism>
<name>A0A2K8NBK2_9BACL</name>
<reference evidence="2" key="1">
    <citation type="submission" date="2017-11" db="EMBL/GenBank/DDBJ databases">
        <title>Complete Genome Sequence of Kyrpidia sp. Strain EA-1, a thermophilic, hydrogen-oxidizing Bacterium, isolated from the Azores.</title>
        <authorList>
            <person name="Reiner J.E."/>
            <person name="Lapp C.J."/>
            <person name="Bunk B."/>
            <person name="Gescher J."/>
        </authorList>
    </citation>
    <scope>NUCLEOTIDE SEQUENCE [LARGE SCALE GENOMIC DNA]</scope>
    <source>
        <strain evidence="2">EA-1</strain>
    </source>
</reference>
<sequence length="154" mass="17889">MAKTKPGWFAPKYQTFEDWAVAQKNTNSAYFKRIARAHARYPKATLSELRGHGKPTGPRMWMITEDGKTSGVQPKNFKERSKIGTYWNDLHNALNAKDEQTVKEFKRKYNRKTWTDVSGQKHRFNTDIEGDIYWLQLSGELRFGESIYVAEVPA</sequence>
<dbReference type="KEGG" id="kyr:CVV65_13590"/>
<gene>
    <name evidence="1" type="ORF">CVV65_13590</name>
</gene>
<proteinExistence type="predicted"/>
<protein>
    <submittedName>
        <fullName evidence="1">Uncharacterized protein</fullName>
    </submittedName>
</protein>
<accession>A0A2K8NBK2</accession>
<dbReference type="RefSeq" id="WP_100668590.1">
    <property type="nucleotide sequence ID" value="NZ_CP024955.1"/>
</dbReference>
<evidence type="ECO:0000313" key="1">
    <source>
        <dbReference type="EMBL" id="ATY85832.1"/>
    </source>
</evidence>
<dbReference type="AlphaFoldDB" id="A0A2K8NBK2"/>
<dbReference type="Proteomes" id="UP000231932">
    <property type="component" value="Chromosome"/>
</dbReference>
<evidence type="ECO:0000313" key="2">
    <source>
        <dbReference type="Proteomes" id="UP000231932"/>
    </source>
</evidence>
<dbReference type="EMBL" id="CP024955">
    <property type="protein sequence ID" value="ATY85832.1"/>
    <property type="molecule type" value="Genomic_DNA"/>
</dbReference>